<dbReference type="EMBL" id="JAKMXF010000300">
    <property type="protein sequence ID" value="KAI6652001.1"/>
    <property type="molecule type" value="Genomic_DNA"/>
</dbReference>
<gene>
    <name evidence="2" type="ORF">LOD99_4546</name>
</gene>
<evidence type="ECO:0000256" key="1">
    <source>
        <dbReference type="SAM" id="MobiDB-lite"/>
    </source>
</evidence>
<feature type="compositionally biased region" description="Polar residues" evidence="1">
    <location>
        <begin position="344"/>
        <end position="353"/>
    </location>
</feature>
<evidence type="ECO:0000313" key="2">
    <source>
        <dbReference type="EMBL" id="KAI6652001.1"/>
    </source>
</evidence>
<reference evidence="2 3" key="1">
    <citation type="journal article" date="2023" name="BMC Biol.">
        <title>The compact genome of the sponge Oopsacas minuta (Hexactinellida) is lacking key metazoan core genes.</title>
        <authorList>
            <person name="Santini S."/>
            <person name="Schenkelaars Q."/>
            <person name="Jourda C."/>
            <person name="Duchesne M."/>
            <person name="Belahbib H."/>
            <person name="Rocher C."/>
            <person name="Selva M."/>
            <person name="Riesgo A."/>
            <person name="Vervoort M."/>
            <person name="Leys S.P."/>
            <person name="Kodjabachian L."/>
            <person name="Le Bivic A."/>
            <person name="Borchiellini C."/>
            <person name="Claverie J.M."/>
            <person name="Renard E."/>
        </authorList>
    </citation>
    <scope>NUCLEOTIDE SEQUENCE [LARGE SCALE GENOMIC DNA]</scope>
    <source>
        <strain evidence="2">SPO-2</strain>
    </source>
</reference>
<dbReference type="Proteomes" id="UP001165289">
    <property type="component" value="Unassembled WGS sequence"/>
</dbReference>
<keyword evidence="3" id="KW-1185">Reference proteome</keyword>
<sequence>MGLFHRHFKKLPYGAIELLAGQSPLKISRPIGSHPVLMRRKRIVYRPNVKSEASLSNVITTLPQQAPLTLQPIDNPDRKIKKISVSKQRPLGGRRDKEKRELEKFKFKVREDSAFAPSSATLPQVDRTVNSPDEQEGVIYPSNNLEETQHTSVPKQDSVIKAETYYPLAEGEVEDAPGLVTEKPVDLLPTEEVHEESVDSVQPRIQTQQNDLPTADHSITETSIPVDQVDVQPHVSSIEPNIPDPQRESTQIEDNSLNVTDLQDQPKIAVTNEDNQVIAADSTEADNGVTFDKSDTSVTDNIPVITNTNQTQLETAKGICINDAITHQQLKQLERDTEEHLRANENNVSQGTGDETKGAHGEGNNSANNGST</sequence>
<feature type="region of interest" description="Disordered" evidence="1">
    <location>
        <begin position="331"/>
        <end position="372"/>
    </location>
</feature>
<organism evidence="2 3">
    <name type="scientific">Oopsacas minuta</name>
    <dbReference type="NCBI Taxonomy" id="111878"/>
    <lineage>
        <taxon>Eukaryota</taxon>
        <taxon>Metazoa</taxon>
        <taxon>Porifera</taxon>
        <taxon>Hexactinellida</taxon>
        <taxon>Hexasterophora</taxon>
        <taxon>Lyssacinosida</taxon>
        <taxon>Leucopsacidae</taxon>
        <taxon>Oopsacas</taxon>
    </lineage>
</organism>
<dbReference type="AlphaFoldDB" id="A0AAV7JUW7"/>
<feature type="compositionally biased region" description="Polar residues" evidence="1">
    <location>
        <begin position="363"/>
        <end position="372"/>
    </location>
</feature>
<accession>A0AAV7JUW7</accession>
<evidence type="ECO:0000313" key="3">
    <source>
        <dbReference type="Proteomes" id="UP001165289"/>
    </source>
</evidence>
<proteinExistence type="predicted"/>
<comment type="caution">
    <text evidence="2">The sequence shown here is derived from an EMBL/GenBank/DDBJ whole genome shotgun (WGS) entry which is preliminary data.</text>
</comment>
<feature type="compositionally biased region" description="Basic and acidic residues" evidence="1">
    <location>
        <begin position="332"/>
        <end position="343"/>
    </location>
</feature>
<name>A0AAV7JUW7_9METZ</name>
<protein>
    <submittedName>
        <fullName evidence="2">Uncharacterized protein</fullName>
    </submittedName>
</protein>